<protein>
    <submittedName>
        <fullName evidence="1">Uncharacterized protein</fullName>
    </submittedName>
</protein>
<dbReference type="AlphaFoldDB" id="A0AAN6QFC0"/>
<organism evidence="1 2">
    <name type="scientific">Canariomyces notabilis</name>
    <dbReference type="NCBI Taxonomy" id="2074819"/>
    <lineage>
        <taxon>Eukaryota</taxon>
        <taxon>Fungi</taxon>
        <taxon>Dikarya</taxon>
        <taxon>Ascomycota</taxon>
        <taxon>Pezizomycotina</taxon>
        <taxon>Sordariomycetes</taxon>
        <taxon>Sordariomycetidae</taxon>
        <taxon>Sordariales</taxon>
        <taxon>Chaetomiaceae</taxon>
        <taxon>Canariomyces</taxon>
    </lineage>
</organism>
<dbReference type="Proteomes" id="UP001302812">
    <property type="component" value="Unassembled WGS sequence"/>
</dbReference>
<evidence type="ECO:0000313" key="2">
    <source>
        <dbReference type="Proteomes" id="UP001302812"/>
    </source>
</evidence>
<name>A0AAN6QFC0_9PEZI</name>
<dbReference type="GeneID" id="89942374"/>
<comment type="caution">
    <text evidence="1">The sequence shown here is derived from an EMBL/GenBank/DDBJ whole genome shotgun (WGS) entry which is preliminary data.</text>
</comment>
<reference evidence="1" key="2">
    <citation type="submission" date="2023-05" db="EMBL/GenBank/DDBJ databases">
        <authorList>
            <consortium name="Lawrence Berkeley National Laboratory"/>
            <person name="Steindorff A."/>
            <person name="Hensen N."/>
            <person name="Bonometti L."/>
            <person name="Westerberg I."/>
            <person name="Brannstrom I.O."/>
            <person name="Guillou S."/>
            <person name="Cros-Aarteil S."/>
            <person name="Calhoun S."/>
            <person name="Haridas S."/>
            <person name="Kuo A."/>
            <person name="Mondo S."/>
            <person name="Pangilinan J."/>
            <person name="Riley R."/>
            <person name="Labutti K."/>
            <person name="Andreopoulos B."/>
            <person name="Lipzen A."/>
            <person name="Chen C."/>
            <person name="Yanf M."/>
            <person name="Daum C."/>
            <person name="Ng V."/>
            <person name="Clum A."/>
            <person name="Ohm R."/>
            <person name="Martin F."/>
            <person name="Silar P."/>
            <person name="Natvig D."/>
            <person name="Lalanne C."/>
            <person name="Gautier V."/>
            <person name="Ament-Velasquez S.L."/>
            <person name="Kruys A."/>
            <person name="Hutchinson M.I."/>
            <person name="Powell A.J."/>
            <person name="Barry K."/>
            <person name="Miller A.N."/>
            <person name="Grigoriev I.V."/>
            <person name="Debuchy R."/>
            <person name="Gladieux P."/>
            <person name="Thoren M.H."/>
            <person name="Johannesson H."/>
        </authorList>
    </citation>
    <scope>NUCLEOTIDE SEQUENCE</scope>
    <source>
        <strain evidence="1">CBS 508.74</strain>
    </source>
</reference>
<keyword evidence="2" id="KW-1185">Reference proteome</keyword>
<evidence type="ECO:0000313" key="1">
    <source>
        <dbReference type="EMBL" id="KAK4107734.1"/>
    </source>
</evidence>
<accession>A0AAN6QFC0</accession>
<sequence>MNSDSLSKGLANPLDEPATSVDELSRNRVLLVSLNLQPYFDEMYKPLLDELALKSHLQRVKSAPSAIRLLSEQPAPTAVLDTDEALTEPENAGVWERALQYVRQGGTLVVMGHFPAFVRPLDIKPFFAKAGLPWEAASYHRTTLSLNQAVVKGRAASELPEQYSQKALAVKNVAPGDVWYHTTTDSVMESRVFSPTSVHSLNESPAVLAKVGSGKLGDYRAEPEPW</sequence>
<proteinExistence type="predicted"/>
<dbReference type="EMBL" id="MU853370">
    <property type="protein sequence ID" value="KAK4107734.1"/>
    <property type="molecule type" value="Genomic_DNA"/>
</dbReference>
<reference evidence="1" key="1">
    <citation type="journal article" date="2023" name="Mol. Phylogenet. Evol.">
        <title>Genome-scale phylogeny and comparative genomics of the fungal order Sordariales.</title>
        <authorList>
            <person name="Hensen N."/>
            <person name="Bonometti L."/>
            <person name="Westerberg I."/>
            <person name="Brannstrom I.O."/>
            <person name="Guillou S."/>
            <person name="Cros-Aarteil S."/>
            <person name="Calhoun S."/>
            <person name="Haridas S."/>
            <person name="Kuo A."/>
            <person name="Mondo S."/>
            <person name="Pangilinan J."/>
            <person name="Riley R."/>
            <person name="LaButti K."/>
            <person name="Andreopoulos B."/>
            <person name="Lipzen A."/>
            <person name="Chen C."/>
            <person name="Yan M."/>
            <person name="Daum C."/>
            <person name="Ng V."/>
            <person name="Clum A."/>
            <person name="Steindorff A."/>
            <person name="Ohm R.A."/>
            <person name="Martin F."/>
            <person name="Silar P."/>
            <person name="Natvig D.O."/>
            <person name="Lalanne C."/>
            <person name="Gautier V."/>
            <person name="Ament-Velasquez S.L."/>
            <person name="Kruys A."/>
            <person name="Hutchinson M.I."/>
            <person name="Powell A.J."/>
            <person name="Barry K."/>
            <person name="Miller A.N."/>
            <person name="Grigoriev I.V."/>
            <person name="Debuchy R."/>
            <person name="Gladieux P."/>
            <person name="Hiltunen Thoren M."/>
            <person name="Johannesson H."/>
        </authorList>
    </citation>
    <scope>NUCLEOTIDE SEQUENCE</scope>
    <source>
        <strain evidence="1">CBS 508.74</strain>
    </source>
</reference>
<dbReference type="RefSeq" id="XP_064665304.1">
    <property type="nucleotide sequence ID" value="XM_064818249.1"/>
</dbReference>
<gene>
    <name evidence="1" type="ORF">N656DRAFT_802487</name>
</gene>